<reference evidence="2 3" key="1">
    <citation type="journal article" date="2010" name="Stand. Genomic Sci.">
        <title>Complete genome sequence of Conexibacter woesei type strain (ID131577).</title>
        <authorList>
            <person name="Pukall R."/>
            <person name="Lapidus A."/>
            <person name="Glavina Del Rio T."/>
            <person name="Copeland A."/>
            <person name="Tice H."/>
            <person name="Cheng J.-F."/>
            <person name="Lucas S."/>
            <person name="Chen F."/>
            <person name="Nolan M."/>
            <person name="Bruce D."/>
            <person name="Goodwin L."/>
            <person name="Pitluck S."/>
            <person name="Mavromatis K."/>
            <person name="Ivanova N."/>
            <person name="Ovchinnikova G."/>
            <person name="Pati A."/>
            <person name="Chen A."/>
            <person name="Palaniappan K."/>
            <person name="Land M."/>
            <person name="Hauser L."/>
            <person name="Chang Y.-J."/>
            <person name="Jeffries C.D."/>
            <person name="Chain P."/>
            <person name="Meincke L."/>
            <person name="Sims D."/>
            <person name="Brettin T."/>
            <person name="Detter J.C."/>
            <person name="Rohde M."/>
            <person name="Goeker M."/>
            <person name="Bristow J."/>
            <person name="Eisen J.A."/>
            <person name="Markowitz V."/>
            <person name="Kyrpides N.C."/>
            <person name="Klenk H.-P."/>
            <person name="Hugenholtz P."/>
        </authorList>
    </citation>
    <scope>NUCLEOTIDE SEQUENCE [LARGE SCALE GENOMIC DNA]</scope>
    <source>
        <strain evidence="3">DSM 14684 / CIP 108061 / JCM 11494 / NBRC 100937 / ID131577</strain>
    </source>
</reference>
<reference evidence="3" key="2">
    <citation type="submission" date="2010-01" db="EMBL/GenBank/DDBJ databases">
        <title>The complete genome of Conexibacter woesei DSM 14684.</title>
        <authorList>
            <consortium name="US DOE Joint Genome Institute (JGI-PGF)"/>
            <person name="Lucas S."/>
            <person name="Copeland A."/>
            <person name="Lapidus A."/>
            <person name="Glavina del Rio T."/>
            <person name="Dalin E."/>
            <person name="Tice H."/>
            <person name="Bruce D."/>
            <person name="Goodwin L."/>
            <person name="Pitluck S."/>
            <person name="Kyrpides N."/>
            <person name="Mavromatis K."/>
            <person name="Ivanova N."/>
            <person name="Mikhailova N."/>
            <person name="Chertkov O."/>
            <person name="Brettin T."/>
            <person name="Detter J.C."/>
            <person name="Han C."/>
            <person name="Larimer F."/>
            <person name="Land M."/>
            <person name="Hauser L."/>
            <person name="Markowitz V."/>
            <person name="Cheng J.-F."/>
            <person name="Hugenholtz P."/>
            <person name="Woyke T."/>
            <person name="Wu D."/>
            <person name="Pukall R."/>
            <person name="Steenblock K."/>
            <person name="Schneider S."/>
            <person name="Klenk H.-P."/>
            <person name="Eisen J.A."/>
        </authorList>
    </citation>
    <scope>NUCLEOTIDE SEQUENCE [LARGE SCALE GENOMIC DNA]</scope>
    <source>
        <strain evidence="3">DSM 14684 / CIP 108061 / JCM 11494 / NBRC 100937 / ID131577</strain>
    </source>
</reference>
<dbReference type="RefSeq" id="WP_012932346.1">
    <property type="nucleotide sequence ID" value="NC_013739.1"/>
</dbReference>
<dbReference type="PROSITE" id="PS51318">
    <property type="entry name" value="TAT"/>
    <property type="match status" value="1"/>
</dbReference>
<evidence type="ECO:0000313" key="3">
    <source>
        <dbReference type="Proteomes" id="UP000008229"/>
    </source>
</evidence>
<feature type="chain" id="PRO_5003043620" description="Ig-like domain-containing protein" evidence="1">
    <location>
        <begin position="35"/>
        <end position="956"/>
    </location>
</feature>
<evidence type="ECO:0008006" key="4">
    <source>
        <dbReference type="Google" id="ProtNLM"/>
    </source>
</evidence>
<protein>
    <recommendedName>
        <fullName evidence="4">Ig-like domain-containing protein</fullName>
    </recommendedName>
</protein>
<evidence type="ECO:0000313" key="2">
    <source>
        <dbReference type="EMBL" id="ADB49293.1"/>
    </source>
</evidence>
<dbReference type="eggNOG" id="ENOG5033V3M">
    <property type="taxonomic scope" value="Bacteria"/>
</dbReference>
<gene>
    <name evidence="2" type="ordered locus">Cwoe_0860</name>
</gene>
<dbReference type="EMBL" id="CP001854">
    <property type="protein sequence ID" value="ADB49293.1"/>
    <property type="molecule type" value="Genomic_DNA"/>
</dbReference>
<feature type="signal peptide" evidence="1">
    <location>
        <begin position="1"/>
        <end position="34"/>
    </location>
</feature>
<sequence precursor="true">MIQPSQSRRRVARAAALGAAVGVLAALPPSGAAAAKPAHKPGIMTVSSVRVGTSAAPVAIKVRGLSRATKLRVWVNGRRADRAFHKVRGGTRVGALAAHDGLRFGRNRIRLRADRPDGYHDIETRTVRLARSTPIASAGGDVTTTARTITVGPKRAALSGNDDDLTSQWRIVQEPAGSDAELRDADETRPTLTDAETGTYVLRHTVRDSDGSASNDTLTIGVRPDDPPIGAALHTIEPGTARITIDGRTVVDKGGLQYAVLERATRTVVKSGGFDPNKEGAASLKAVADGYAATDDHMMIVSHWGARDPLAAERLNELLQRLGGAPLNKEEMTALYAGQPFTFIGLPGAPRGSAWTKIRFEGGERDPDIDAYLQFNDATQLYDVVDLRHPTFDTRVPGKPAGTNTMRLNGSEQTARLDGGVTAGIHVVALNDRLRVVENKLLATNGPGDDTGRQASMAGELRRIADIPGHPTVLLQTVGKVKAAGAAWNDAGEQIARLGGNRWAFNELQGQDDAGYALVGRVDADLPAVDASRALDNDASRLVGSLARTRRNNFEPLVEATTGSVSTALTDVVSQAPEAFPAVNAAAMTYLAKRLDFCTDQPTCDLRRLYWKQYGQKWLGKKSTLETSTYPGGNPGFSEQEFRATQAQLIDEVRALANIYTYFEALKRPFEKAQRGTQVDLRDITNTVKRELNPGDGWNTTAWKLQLTSYAVKVGVFAGPPASYVFEGMSAVFGLGAFLSNETGRATLADKVQTRADRLGDQLADSYDAAGNNIDTLALIVASDWGKLRVAGSRVDNEWALPPRDGKALIELRRAARVMAAKTLITAAYPSLIMAKPPVGDANGLECREPKTGKGPPPSSHPWSGMNANVQVKVADTIDGQGRWTRKGVFMAWSQSIWPSAAVGDMLFKPLNARPTPGLGLSKLDLMQPFNFQEPLRLATDNATHCGSDIKPIWNR</sequence>
<dbReference type="InterPro" id="IPR013783">
    <property type="entry name" value="Ig-like_fold"/>
</dbReference>
<dbReference type="AlphaFoldDB" id="D3FBC4"/>
<dbReference type="HOGENOM" id="CLU_308540_0_0_11"/>
<dbReference type="GO" id="GO:0005975">
    <property type="term" value="P:carbohydrate metabolic process"/>
    <property type="evidence" value="ECO:0007669"/>
    <property type="project" value="UniProtKB-ARBA"/>
</dbReference>
<dbReference type="Gene3D" id="2.60.40.10">
    <property type="entry name" value="Immunoglobulins"/>
    <property type="match status" value="1"/>
</dbReference>
<dbReference type="InterPro" id="IPR006311">
    <property type="entry name" value="TAT_signal"/>
</dbReference>
<dbReference type="OrthoDB" id="9758386at2"/>
<name>D3FBC4_CONWI</name>
<evidence type="ECO:0000256" key="1">
    <source>
        <dbReference type="SAM" id="SignalP"/>
    </source>
</evidence>
<dbReference type="STRING" id="469383.Cwoe_0860"/>
<dbReference type="Proteomes" id="UP000008229">
    <property type="component" value="Chromosome"/>
</dbReference>
<keyword evidence="1" id="KW-0732">Signal</keyword>
<accession>D3FBC4</accession>
<proteinExistence type="predicted"/>
<organism evidence="2 3">
    <name type="scientific">Conexibacter woesei (strain DSM 14684 / CCUG 47730 / CIP 108061 / JCM 11494 / NBRC 100937 / ID131577)</name>
    <dbReference type="NCBI Taxonomy" id="469383"/>
    <lineage>
        <taxon>Bacteria</taxon>
        <taxon>Bacillati</taxon>
        <taxon>Actinomycetota</taxon>
        <taxon>Thermoleophilia</taxon>
        <taxon>Solirubrobacterales</taxon>
        <taxon>Conexibacteraceae</taxon>
        <taxon>Conexibacter</taxon>
    </lineage>
</organism>
<keyword evidence="3" id="KW-1185">Reference proteome</keyword>
<dbReference type="KEGG" id="cwo:Cwoe_0860"/>